<dbReference type="GO" id="GO:0003723">
    <property type="term" value="F:RNA binding"/>
    <property type="evidence" value="ECO:0007669"/>
    <property type="project" value="UniProtKB-UniRule"/>
</dbReference>
<keyword evidence="7" id="KW-1185">Reference proteome</keyword>
<feature type="region of interest" description="Disordered" evidence="3">
    <location>
        <begin position="479"/>
        <end position="511"/>
    </location>
</feature>
<evidence type="ECO:0000313" key="7">
    <source>
        <dbReference type="Proteomes" id="UP000289340"/>
    </source>
</evidence>
<dbReference type="InterPro" id="IPR035979">
    <property type="entry name" value="RBD_domain_sf"/>
</dbReference>
<name>A0A445LNP2_GLYSO</name>
<dbReference type="EMBL" id="QZWG01000002">
    <property type="protein sequence ID" value="RZC24866.1"/>
    <property type="molecule type" value="Genomic_DNA"/>
</dbReference>
<dbReference type="InterPro" id="IPR043502">
    <property type="entry name" value="DNA/RNA_pol_sf"/>
</dbReference>
<dbReference type="CDD" id="cd00590">
    <property type="entry name" value="RRM_SF"/>
    <property type="match status" value="1"/>
</dbReference>
<sequence>MSERARNRENVRVKGRGRGRERENVREGVNVFERNTMRERKNEEVQPRDSEYEWKTVRSRKSRYLRTQANGGKGRRLQSSRRNWREGVDITSFYFTRFPEEVTEAELWTHFRQWGEVKEIFMGEVKEIFIPNRRNKEGRRYGFVRLKGIADTRSVERDLDNSFIRGLKLHVNIPKYGRGEAMKDQTQHKLVYKGVGMVENVCKEEASRRAAVSKTTKRSYAEVAASLIKRSNHSSKDDNHFAGDGSSWSTLSMDISEDDKVRYKNVWVSRLKKLEIFERLEEEVAWHVGPGISAKYLGDDMALLLGLSDKRAVEILREETEQASSLFYSLTKWNPKLRTENRLVWIRCWGIPVVAWKMENIRRIVAAVGDLVDVDDDVELMQRLDRARVLVRTSWPPLIQHVTVVHIDGASYRVSIVEENGGVEPNGNRHGRSTWDSSEEIISDEDEDDMATLRSWSTGMLPLGGVGELADECHDTQSSLLPTGHLRVNEPVGNDPPDKMMGPTSISDTVTSPKRKQFEMVKEQQTPYPVTFDEKAVDSEKICDRLAEINKAGSSSFARVSANCPSEAEADPKLGQNVETSFDHNGPHTPLYEYSEVHNHIGPFTLNTPEAQLKEYNISHQQQQEIPNVLQVYSRRKWCKKKEAQKELLTESNSVLLEKEKEAITERQCELLNQMGLTRGGDIQQLMGLMANMEQRDWQQRREKTTVLMIILSYNCRGLGRGVKWAAIRKLNLKYKVDLVCLQETKKENITKLICQNIWGDSNVSWDSVPSIHTAGGLLCMWNNLAFEVDGRVKGRNFLMLVGRWIKENLKLLILNVYAPCDTAGKRELWEELKQLKASNPEGVWCFLEDFNSIRSMEERSGSSQRTVGVYDSAGFNDRISDMELQEIKCFDSRFTWCRPNGSVRSRLDRCLVSEQWLVKWPDSSQQVLHRDYSDHCPILLKTDMVDWGPKPFRVMDCWLKNKQYQALVKEVWCGDQQLGWGSIALKNKLKNLKSNLKKWSNENGDINKNKIQQLKQQLHQIDLLAQDKTLGEDEVKTMKSIQQELWEASFAHESLLRQKSRIKWLREGDSNTGFFHKSINFRRHYNAIQGIFIESIWVQQPKLVKEKAAKFFAARFTEEKLDRPTLDGVQFNIITHTQREELTAPFTDLELKDAVWSCGGDKCPGPDGFNLNFIKEFWGLLKPDFRRFVDEFHVNGSFPKDSNASFLALIPKINHPQSFNEYRPISLIGCMYKIIAKLLANRLRKVMPDLIDERQSAFIKDRHILHGTLILNEVIEEAKRCKKPALVFKVDFEKAYDSVSWSFLDNMLDRMGFCLKWRKWINACNQSASILINDSPTKEFAPTRGLRQGDPLAPLLFNIVAEGLTGMMRTALIKGLYRSYLVGKQKVPVNILQYADDTVFVGEALWDNVIVLKAMLRGFEMASGLKINFSKSNVGIFGDDINWVHDAAHFLKCRQMETPFHYLGIPIGAKPSSCLVWEPLIKKFEAKLSKWNQKFLSMAGKGEAVDFMEVISNAQIQPQMQDTLRWTADPSGLYSTRSAYRLLITANRNLPQANIYKTIWRLNIPPRAAENAESELRAHSSSVRGNKILDKAPEESMPKTGKLQPFVKEEALVGIYNEVFPCTAEQFFNLLLNDGSNFTSKYRSVRKDTNLLSYPENFPSLVDIAFPTPKRELQKMAFRFNRERTLSINPSQALPPKVSSFPTRKQDMASCFLFLIAKRAVIRGQLHMSPP</sequence>
<dbReference type="GO" id="GO:0003824">
    <property type="term" value="F:catalytic activity"/>
    <property type="evidence" value="ECO:0007669"/>
    <property type="project" value="InterPro"/>
</dbReference>
<dbReference type="SUPFAM" id="SSF56672">
    <property type="entry name" value="DNA/RNA polymerases"/>
    <property type="match status" value="1"/>
</dbReference>
<dbReference type="Pfam" id="PF00076">
    <property type="entry name" value="RRM_1"/>
    <property type="match status" value="1"/>
</dbReference>
<evidence type="ECO:0000256" key="1">
    <source>
        <dbReference type="PROSITE-ProRule" id="PRU00176"/>
    </source>
</evidence>
<dbReference type="PROSITE" id="PS50878">
    <property type="entry name" value="RT_POL"/>
    <property type="match status" value="1"/>
</dbReference>
<dbReference type="SMART" id="SM00360">
    <property type="entry name" value="RRM"/>
    <property type="match status" value="1"/>
</dbReference>
<organism evidence="6 7">
    <name type="scientific">Glycine soja</name>
    <name type="common">Wild soybean</name>
    <dbReference type="NCBI Taxonomy" id="3848"/>
    <lineage>
        <taxon>Eukaryota</taxon>
        <taxon>Viridiplantae</taxon>
        <taxon>Streptophyta</taxon>
        <taxon>Embryophyta</taxon>
        <taxon>Tracheophyta</taxon>
        <taxon>Spermatophyta</taxon>
        <taxon>Magnoliopsida</taxon>
        <taxon>eudicotyledons</taxon>
        <taxon>Gunneridae</taxon>
        <taxon>Pentapetalae</taxon>
        <taxon>rosids</taxon>
        <taxon>fabids</taxon>
        <taxon>Fabales</taxon>
        <taxon>Fabaceae</taxon>
        <taxon>Papilionoideae</taxon>
        <taxon>50 kb inversion clade</taxon>
        <taxon>NPAAA clade</taxon>
        <taxon>indigoferoid/millettioid clade</taxon>
        <taxon>Phaseoleae</taxon>
        <taxon>Glycine</taxon>
        <taxon>Glycine subgen. Soja</taxon>
    </lineage>
</organism>
<dbReference type="SUPFAM" id="SSF56219">
    <property type="entry name" value="DNase I-like"/>
    <property type="match status" value="1"/>
</dbReference>
<evidence type="ECO:0000259" key="5">
    <source>
        <dbReference type="PROSITE" id="PS50878"/>
    </source>
</evidence>
<dbReference type="InterPro" id="IPR000504">
    <property type="entry name" value="RRM_dom"/>
</dbReference>
<feature type="compositionally biased region" description="Basic and acidic residues" evidence="3">
    <location>
        <begin position="1"/>
        <end position="26"/>
    </location>
</feature>
<dbReference type="Gene3D" id="3.30.70.330">
    <property type="match status" value="1"/>
</dbReference>
<protein>
    <submittedName>
        <fullName evidence="6">Transposon TX1 149 kDa protein</fullName>
    </submittedName>
</protein>
<dbReference type="CDD" id="cd01650">
    <property type="entry name" value="RT_nLTR_like"/>
    <property type="match status" value="1"/>
</dbReference>
<dbReference type="SUPFAM" id="SSF54928">
    <property type="entry name" value="RNA-binding domain, RBD"/>
    <property type="match status" value="1"/>
</dbReference>
<feature type="domain" description="RRM" evidence="4">
    <location>
        <begin position="91"/>
        <end position="176"/>
    </location>
</feature>
<evidence type="ECO:0000313" key="6">
    <source>
        <dbReference type="EMBL" id="RZC24866.1"/>
    </source>
</evidence>
<evidence type="ECO:0000256" key="3">
    <source>
        <dbReference type="SAM" id="MobiDB-lite"/>
    </source>
</evidence>
<dbReference type="PANTHER" id="PTHR31635:SF196">
    <property type="entry name" value="REVERSE TRANSCRIPTASE DOMAIN-CONTAINING PROTEIN-RELATED"/>
    <property type="match status" value="1"/>
</dbReference>
<dbReference type="Pfam" id="PF00078">
    <property type="entry name" value="RVT_1"/>
    <property type="match status" value="1"/>
</dbReference>
<dbReference type="PROSITE" id="PS50102">
    <property type="entry name" value="RRM"/>
    <property type="match status" value="1"/>
</dbReference>
<dbReference type="Proteomes" id="UP000289340">
    <property type="component" value="Chromosome 2"/>
</dbReference>
<comment type="caution">
    <text evidence="6">The sequence shown here is derived from an EMBL/GenBank/DDBJ whole genome shotgun (WGS) entry which is preliminary data.</text>
</comment>
<dbReference type="PANTHER" id="PTHR31635">
    <property type="entry name" value="REVERSE TRANSCRIPTASE DOMAIN-CONTAINING PROTEIN-RELATED"/>
    <property type="match status" value="1"/>
</dbReference>
<dbReference type="Pfam" id="PF03372">
    <property type="entry name" value="Exo_endo_phos"/>
    <property type="match status" value="1"/>
</dbReference>
<proteinExistence type="predicted"/>
<dbReference type="InterPro" id="IPR012677">
    <property type="entry name" value="Nucleotide-bd_a/b_plait_sf"/>
</dbReference>
<reference evidence="6 7" key="1">
    <citation type="submission" date="2018-09" db="EMBL/GenBank/DDBJ databases">
        <title>A high-quality reference genome of wild soybean provides a powerful tool to mine soybean genomes.</title>
        <authorList>
            <person name="Xie M."/>
            <person name="Chung C.Y.L."/>
            <person name="Li M.-W."/>
            <person name="Wong F.-L."/>
            <person name="Chan T.-F."/>
            <person name="Lam H.-M."/>
        </authorList>
    </citation>
    <scope>NUCLEOTIDE SEQUENCE [LARGE SCALE GENOMIC DNA]</scope>
    <source>
        <strain evidence="7">cv. W05</strain>
        <tissue evidence="6">Hypocotyl of etiolated seedlings</tissue>
    </source>
</reference>
<feature type="domain" description="Reverse transcriptase" evidence="5">
    <location>
        <begin position="1192"/>
        <end position="1468"/>
    </location>
</feature>
<feature type="region of interest" description="Disordered" evidence="3">
    <location>
        <begin position="1"/>
        <end position="29"/>
    </location>
</feature>
<dbReference type="InterPro" id="IPR005135">
    <property type="entry name" value="Endo/exonuclease/phosphatase"/>
</dbReference>
<keyword evidence="2" id="KW-0175">Coiled coil</keyword>
<gene>
    <name evidence="6" type="ORF">D0Y65_003855</name>
</gene>
<evidence type="ECO:0000259" key="4">
    <source>
        <dbReference type="PROSITE" id="PS50102"/>
    </source>
</evidence>
<feature type="coiled-coil region" evidence="2">
    <location>
        <begin position="983"/>
        <end position="1010"/>
    </location>
</feature>
<dbReference type="Gene3D" id="3.60.10.10">
    <property type="entry name" value="Endonuclease/exonuclease/phosphatase"/>
    <property type="match status" value="1"/>
</dbReference>
<evidence type="ECO:0000256" key="2">
    <source>
        <dbReference type="SAM" id="Coils"/>
    </source>
</evidence>
<accession>A0A445LNP2</accession>
<dbReference type="InterPro" id="IPR000477">
    <property type="entry name" value="RT_dom"/>
</dbReference>
<keyword evidence="1" id="KW-0694">RNA-binding</keyword>
<dbReference type="InterPro" id="IPR036691">
    <property type="entry name" value="Endo/exonu/phosph_ase_sf"/>
</dbReference>